<keyword evidence="2 6" id="KW-0812">Transmembrane</keyword>
<keyword evidence="8" id="KW-1185">Reference proteome</keyword>
<feature type="transmembrane region" description="Helical" evidence="6">
    <location>
        <begin position="264"/>
        <end position="284"/>
    </location>
</feature>
<dbReference type="GO" id="GO:0055085">
    <property type="term" value="P:transmembrane transport"/>
    <property type="evidence" value="ECO:0007669"/>
    <property type="project" value="InterPro"/>
</dbReference>
<organism evidence="7 8">
    <name type="scientific">Melanomma pulvis-pyrius CBS 109.77</name>
    <dbReference type="NCBI Taxonomy" id="1314802"/>
    <lineage>
        <taxon>Eukaryota</taxon>
        <taxon>Fungi</taxon>
        <taxon>Dikarya</taxon>
        <taxon>Ascomycota</taxon>
        <taxon>Pezizomycotina</taxon>
        <taxon>Dothideomycetes</taxon>
        <taxon>Pleosporomycetidae</taxon>
        <taxon>Pleosporales</taxon>
        <taxon>Melanommataceae</taxon>
        <taxon>Melanomma</taxon>
    </lineage>
</organism>
<gene>
    <name evidence="7" type="ORF">K505DRAFT_255865</name>
</gene>
<evidence type="ECO:0000256" key="2">
    <source>
        <dbReference type="ARBA" id="ARBA00022692"/>
    </source>
</evidence>
<evidence type="ECO:0008006" key="9">
    <source>
        <dbReference type="Google" id="ProtNLM"/>
    </source>
</evidence>
<dbReference type="OrthoDB" id="191139at2759"/>
<reference evidence="7" key="1">
    <citation type="journal article" date="2020" name="Stud. Mycol.">
        <title>101 Dothideomycetes genomes: a test case for predicting lifestyles and emergence of pathogens.</title>
        <authorList>
            <person name="Haridas S."/>
            <person name="Albert R."/>
            <person name="Binder M."/>
            <person name="Bloem J."/>
            <person name="Labutti K."/>
            <person name="Salamov A."/>
            <person name="Andreopoulos B."/>
            <person name="Baker S."/>
            <person name="Barry K."/>
            <person name="Bills G."/>
            <person name="Bluhm B."/>
            <person name="Cannon C."/>
            <person name="Castanera R."/>
            <person name="Culley D."/>
            <person name="Daum C."/>
            <person name="Ezra D."/>
            <person name="Gonzalez J."/>
            <person name="Henrissat B."/>
            <person name="Kuo A."/>
            <person name="Liang C."/>
            <person name="Lipzen A."/>
            <person name="Lutzoni F."/>
            <person name="Magnuson J."/>
            <person name="Mondo S."/>
            <person name="Nolan M."/>
            <person name="Ohm R."/>
            <person name="Pangilinan J."/>
            <person name="Park H.-J."/>
            <person name="Ramirez L."/>
            <person name="Alfaro M."/>
            <person name="Sun H."/>
            <person name="Tritt A."/>
            <person name="Yoshinaga Y."/>
            <person name="Zwiers L.-H."/>
            <person name="Turgeon B."/>
            <person name="Goodwin S."/>
            <person name="Spatafora J."/>
            <person name="Crous P."/>
            <person name="Grigoriev I."/>
        </authorList>
    </citation>
    <scope>NUCLEOTIDE SEQUENCE</scope>
    <source>
        <strain evidence="7">CBS 109.77</strain>
    </source>
</reference>
<evidence type="ECO:0000256" key="4">
    <source>
        <dbReference type="ARBA" id="ARBA00023136"/>
    </source>
</evidence>
<evidence type="ECO:0000256" key="6">
    <source>
        <dbReference type="SAM" id="Phobius"/>
    </source>
</evidence>
<keyword evidence="4 6" id="KW-0472">Membrane</keyword>
<dbReference type="PANTHER" id="PTHR31794:SF4">
    <property type="entry name" value="AUXIN EFFLUX TRANSPORTER FAMILY PROTEIN (EUROFUNG)"/>
    <property type="match status" value="1"/>
</dbReference>
<feature type="compositionally biased region" description="Acidic residues" evidence="5">
    <location>
        <begin position="177"/>
        <end position="202"/>
    </location>
</feature>
<accession>A0A6A6WVP5</accession>
<sequence>MGMSSSELMVPFVGAIQASFSVLLTILFGVIAAQFNLLSNNAAKEVSRMTVRMFLPALLIYKVGSELQQGTALRYVPILLWAIGHNLVSMAVGVLATRVFKLPNWTTPALAFNNTTSLPLLLIQSLKQTGILNTILLDGDTSSSAIDRAESYFLVNAMVSNSLTFALGPRLLKPSDEDAPDEDGDGEERENGDDEDDEEGENDMERGPDGFIDEETSLLPEQRVRDANHAERRGYRKGRKYWKRLPPWGQEALDILYQFANAPLIGALAGAFIGLIPPLHRIFFNQSNEGGWLNASLTTSIKNIGDLFASTQIIVVGVKLSQSLRKMKRGEESGPVSKTSLAFVTVIRFFIWPVISIAIIYALATKTQVLDADPMLWFSMMLMPTGPPAMILVALSDVNGSPEMEKMAIAKFLTVMYGITPLICFAVVGSLKATEAAIKS</sequence>
<name>A0A6A6WVP5_9PLEO</name>
<protein>
    <recommendedName>
        <fullName evidence="9">Auxin efflux carrier</fullName>
    </recommendedName>
</protein>
<dbReference type="InterPro" id="IPR004776">
    <property type="entry name" value="Mem_transp_PIN-like"/>
</dbReference>
<feature type="transmembrane region" description="Helical" evidence="6">
    <location>
        <begin position="408"/>
        <end position="431"/>
    </location>
</feature>
<dbReference type="Pfam" id="PF03547">
    <property type="entry name" value="Mem_trans"/>
    <property type="match status" value="1"/>
</dbReference>
<comment type="subcellular location">
    <subcellularLocation>
        <location evidence="1">Membrane</location>
        <topology evidence="1">Multi-pass membrane protein</topology>
    </subcellularLocation>
</comment>
<dbReference type="AlphaFoldDB" id="A0A6A6WVP5"/>
<dbReference type="PANTHER" id="PTHR31794">
    <property type="entry name" value="AUXIN EFFLUX TRANSPORTER FAMILY PROTEIN (EUROFUNG)"/>
    <property type="match status" value="1"/>
</dbReference>
<dbReference type="GO" id="GO:0005783">
    <property type="term" value="C:endoplasmic reticulum"/>
    <property type="evidence" value="ECO:0007669"/>
    <property type="project" value="TreeGrafter"/>
</dbReference>
<feature type="transmembrane region" description="Helical" evidence="6">
    <location>
        <begin position="12"/>
        <end position="33"/>
    </location>
</feature>
<keyword evidence="3 6" id="KW-1133">Transmembrane helix</keyword>
<feature type="transmembrane region" description="Helical" evidence="6">
    <location>
        <begin position="341"/>
        <end position="364"/>
    </location>
</feature>
<dbReference type="GO" id="GO:0016020">
    <property type="term" value="C:membrane"/>
    <property type="evidence" value="ECO:0007669"/>
    <property type="project" value="UniProtKB-SubCell"/>
</dbReference>
<evidence type="ECO:0000313" key="8">
    <source>
        <dbReference type="Proteomes" id="UP000799757"/>
    </source>
</evidence>
<dbReference type="EMBL" id="MU002230">
    <property type="protein sequence ID" value="KAF2788280.1"/>
    <property type="molecule type" value="Genomic_DNA"/>
</dbReference>
<proteinExistence type="predicted"/>
<evidence type="ECO:0000313" key="7">
    <source>
        <dbReference type="EMBL" id="KAF2788280.1"/>
    </source>
</evidence>
<feature type="region of interest" description="Disordered" evidence="5">
    <location>
        <begin position="170"/>
        <end position="219"/>
    </location>
</feature>
<evidence type="ECO:0000256" key="1">
    <source>
        <dbReference type="ARBA" id="ARBA00004141"/>
    </source>
</evidence>
<feature type="transmembrane region" description="Helical" evidence="6">
    <location>
        <begin position="75"/>
        <end position="96"/>
    </location>
</feature>
<evidence type="ECO:0000256" key="3">
    <source>
        <dbReference type="ARBA" id="ARBA00022989"/>
    </source>
</evidence>
<dbReference type="Proteomes" id="UP000799757">
    <property type="component" value="Unassembled WGS sequence"/>
</dbReference>
<evidence type="ECO:0000256" key="5">
    <source>
        <dbReference type="SAM" id="MobiDB-lite"/>
    </source>
</evidence>
<feature type="transmembrane region" description="Helical" evidence="6">
    <location>
        <begin position="376"/>
        <end position="396"/>
    </location>
</feature>